<organism evidence="1 2">
    <name type="scientific">Colletotrichum costaricense</name>
    <dbReference type="NCBI Taxonomy" id="1209916"/>
    <lineage>
        <taxon>Eukaryota</taxon>
        <taxon>Fungi</taxon>
        <taxon>Dikarya</taxon>
        <taxon>Ascomycota</taxon>
        <taxon>Pezizomycotina</taxon>
        <taxon>Sordariomycetes</taxon>
        <taxon>Hypocreomycetidae</taxon>
        <taxon>Glomerellales</taxon>
        <taxon>Glomerellaceae</taxon>
        <taxon>Colletotrichum</taxon>
        <taxon>Colletotrichum acutatum species complex</taxon>
    </lineage>
</organism>
<accession>A0AAI9Z0D1</accession>
<sequence>MKSLRHGQWQWAYAARLLMRFNRLPTSWLVVTGQAGRTTDRTTDHQTLLTSSSTMEPSHSPWVVTSAIQHLKVASGS</sequence>
<dbReference type="GeneID" id="85337045"/>
<dbReference type="AlphaFoldDB" id="A0AAI9Z0D1"/>
<keyword evidence="2" id="KW-1185">Reference proteome</keyword>
<reference evidence="1 2" key="1">
    <citation type="submission" date="2016-10" db="EMBL/GenBank/DDBJ databases">
        <title>The genome sequence of Colletotrichum fioriniae PJ7.</title>
        <authorList>
            <person name="Baroncelli R."/>
        </authorList>
    </citation>
    <scope>NUCLEOTIDE SEQUENCE [LARGE SCALE GENOMIC DNA]</scope>
    <source>
        <strain evidence="1 2">IMI 309622</strain>
    </source>
</reference>
<dbReference type="RefSeq" id="XP_060315270.1">
    <property type="nucleotide sequence ID" value="XM_060453498.1"/>
</dbReference>
<dbReference type="EMBL" id="MOOE01000005">
    <property type="protein sequence ID" value="KAK1530215.1"/>
    <property type="molecule type" value="Genomic_DNA"/>
</dbReference>
<gene>
    <name evidence="1" type="ORF">CCOS01_05318</name>
</gene>
<dbReference type="Proteomes" id="UP001240678">
    <property type="component" value="Unassembled WGS sequence"/>
</dbReference>
<proteinExistence type="predicted"/>
<comment type="caution">
    <text evidence="1">The sequence shown here is derived from an EMBL/GenBank/DDBJ whole genome shotgun (WGS) entry which is preliminary data.</text>
</comment>
<name>A0AAI9Z0D1_9PEZI</name>
<evidence type="ECO:0000313" key="1">
    <source>
        <dbReference type="EMBL" id="KAK1530215.1"/>
    </source>
</evidence>
<evidence type="ECO:0000313" key="2">
    <source>
        <dbReference type="Proteomes" id="UP001240678"/>
    </source>
</evidence>
<protein>
    <submittedName>
        <fullName evidence="1">Uncharacterized protein</fullName>
    </submittedName>
</protein>